<dbReference type="Gene3D" id="1.10.287.130">
    <property type="match status" value="1"/>
</dbReference>
<keyword evidence="4" id="KW-0472">Membrane</keyword>
<dbReference type="PANTHER" id="PTHR43065:SF42">
    <property type="entry name" value="TWO-COMPONENT SENSOR PPRA"/>
    <property type="match status" value="1"/>
</dbReference>
<evidence type="ECO:0000313" key="6">
    <source>
        <dbReference type="EMBL" id="SDM08205.1"/>
    </source>
</evidence>
<protein>
    <recommendedName>
        <fullName evidence="2">histidine kinase</fullName>
        <ecNumber evidence="2">2.7.13.3</ecNumber>
    </recommendedName>
</protein>
<name>A0A1G9QCV4_9BACT</name>
<dbReference type="CDD" id="cd00082">
    <property type="entry name" value="HisKA"/>
    <property type="match status" value="1"/>
</dbReference>
<dbReference type="PRINTS" id="PR00344">
    <property type="entry name" value="BCTRLSENSOR"/>
</dbReference>
<keyword evidence="6" id="KW-0418">Kinase</keyword>
<feature type="transmembrane region" description="Helical" evidence="4">
    <location>
        <begin position="55"/>
        <end position="73"/>
    </location>
</feature>
<dbReference type="SUPFAM" id="SSF55874">
    <property type="entry name" value="ATPase domain of HSP90 chaperone/DNA topoisomerase II/histidine kinase"/>
    <property type="match status" value="1"/>
</dbReference>
<keyword evidence="6" id="KW-0808">Transferase</keyword>
<dbReference type="SMART" id="SM00387">
    <property type="entry name" value="HATPase_c"/>
    <property type="match status" value="1"/>
</dbReference>
<feature type="transmembrane region" description="Helical" evidence="4">
    <location>
        <begin position="24"/>
        <end position="43"/>
    </location>
</feature>
<proteinExistence type="predicted"/>
<comment type="catalytic activity">
    <reaction evidence="1">
        <text>ATP + protein L-histidine = ADP + protein N-phospho-L-histidine.</text>
        <dbReference type="EC" id="2.7.13.3"/>
    </reaction>
</comment>
<evidence type="ECO:0000256" key="3">
    <source>
        <dbReference type="ARBA" id="ARBA00022553"/>
    </source>
</evidence>
<dbReference type="RefSeq" id="WP_089686134.1">
    <property type="nucleotide sequence ID" value="NZ_FNFO01000010.1"/>
</dbReference>
<dbReference type="STRING" id="1075417.SAMN05421823_110106"/>
<keyword evidence="7" id="KW-1185">Reference proteome</keyword>
<evidence type="ECO:0000256" key="1">
    <source>
        <dbReference type="ARBA" id="ARBA00000085"/>
    </source>
</evidence>
<feature type="transmembrane region" description="Helical" evidence="4">
    <location>
        <begin position="127"/>
        <end position="143"/>
    </location>
</feature>
<dbReference type="GO" id="GO:0000155">
    <property type="term" value="F:phosphorelay sensor kinase activity"/>
    <property type="evidence" value="ECO:0007669"/>
    <property type="project" value="InterPro"/>
</dbReference>
<dbReference type="InterPro" id="IPR003661">
    <property type="entry name" value="HisK_dim/P_dom"/>
</dbReference>
<keyword evidence="4" id="KW-0812">Transmembrane</keyword>
<evidence type="ECO:0000313" key="7">
    <source>
        <dbReference type="Proteomes" id="UP000198510"/>
    </source>
</evidence>
<gene>
    <name evidence="6" type="ORF">SAMN05421823_110106</name>
</gene>
<sequence length="461" mass="51446">MLNRLVNFFVPPQETQRADRLRLARIRIIVFLLSAFLNLLYIGSALQYQFHPVEYVLLANALLCLVTAFLLKWGVPGWVCVHLHMFNQTTSAFVTIVLGSGLESPSTVGIVLMPILALLLSDVRNSLVWLVVSLVFSGGLFYYESTYGPLPSHFDEPYRLTYLFSSVLGVTAALFACALVFYHEKARAVDTLIRTNLELIGMQEQLIQKEKMASLGELTAGIAHEIQNPLNFVNNFSDVSGELVEELKETLRTPEQDPSLVTEILHDLTQNLEKIHHHGRRADSIVKGMLQHSRASGGEKQPTRLNDLTDEYLRIAYHGFRAKDKAFNVTLTTRFDPQLGKVNVAPQELGRVLLNLFNNAFYATDQKRKLQQNGYLPEVTVSTQKTGNRVEIRVQDNGTGVPAAVKQKIFQPFFTTKPTGEGTGLGLSLSYDIVTKGHGGELSMESREGEGTEFVIRLPAL</sequence>
<dbReference type="InterPro" id="IPR004358">
    <property type="entry name" value="Sig_transdc_His_kin-like_C"/>
</dbReference>
<organism evidence="6 7">
    <name type="scientific">Catalinimonas alkaloidigena</name>
    <dbReference type="NCBI Taxonomy" id="1075417"/>
    <lineage>
        <taxon>Bacteria</taxon>
        <taxon>Pseudomonadati</taxon>
        <taxon>Bacteroidota</taxon>
        <taxon>Cytophagia</taxon>
        <taxon>Cytophagales</taxon>
        <taxon>Catalimonadaceae</taxon>
        <taxon>Catalinimonas</taxon>
    </lineage>
</organism>
<dbReference type="PANTHER" id="PTHR43065">
    <property type="entry name" value="SENSOR HISTIDINE KINASE"/>
    <property type="match status" value="1"/>
</dbReference>
<dbReference type="EC" id="2.7.13.3" evidence="2"/>
<reference evidence="6 7" key="1">
    <citation type="submission" date="2016-10" db="EMBL/GenBank/DDBJ databases">
        <authorList>
            <person name="de Groot N.N."/>
        </authorList>
    </citation>
    <scope>NUCLEOTIDE SEQUENCE [LARGE SCALE GENOMIC DNA]</scope>
    <source>
        <strain evidence="6 7">DSM 25186</strain>
    </source>
</reference>
<dbReference type="EMBL" id="FNFO01000010">
    <property type="protein sequence ID" value="SDM08205.1"/>
    <property type="molecule type" value="Genomic_DNA"/>
</dbReference>
<evidence type="ECO:0000259" key="5">
    <source>
        <dbReference type="PROSITE" id="PS50109"/>
    </source>
</evidence>
<evidence type="ECO:0000256" key="4">
    <source>
        <dbReference type="SAM" id="Phobius"/>
    </source>
</evidence>
<keyword evidence="4" id="KW-1133">Transmembrane helix</keyword>
<feature type="domain" description="Histidine kinase" evidence="5">
    <location>
        <begin position="221"/>
        <end position="461"/>
    </location>
</feature>
<dbReference type="InterPro" id="IPR036890">
    <property type="entry name" value="HATPase_C_sf"/>
</dbReference>
<dbReference type="InterPro" id="IPR036097">
    <property type="entry name" value="HisK_dim/P_sf"/>
</dbReference>
<dbReference type="PROSITE" id="PS50109">
    <property type="entry name" value="HIS_KIN"/>
    <property type="match status" value="1"/>
</dbReference>
<evidence type="ECO:0000256" key="2">
    <source>
        <dbReference type="ARBA" id="ARBA00012438"/>
    </source>
</evidence>
<dbReference type="Pfam" id="PF02518">
    <property type="entry name" value="HATPase_c"/>
    <property type="match status" value="1"/>
</dbReference>
<dbReference type="AlphaFoldDB" id="A0A1G9QCV4"/>
<dbReference type="OrthoDB" id="9806995at2"/>
<dbReference type="SMART" id="SM00388">
    <property type="entry name" value="HisKA"/>
    <property type="match status" value="1"/>
</dbReference>
<accession>A0A1G9QCV4</accession>
<dbReference type="Proteomes" id="UP000198510">
    <property type="component" value="Unassembled WGS sequence"/>
</dbReference>
<feature type="transmembrane region" description="Helical" evidence="4">
    <location>
        <begin position="93"/>
        <end position="120"/>
    </location>
</feature>
<keyword evidence="3" id="KW-0597">Phosphoprotein</keyword>
<dbReference type="InterPro" id="IPR003594">
    <property type="entry name" value="HATPase_dom"/>
</dbReference>
<dbReference type="SUPFAM" id="SSF47384">
    <property type="entry name" value="Homodimeric domain of signal transducing histidine kinase"/>
    <property type="match status" value="1"/>
</dbReference>
<dbReference type="Gene3D" id="3.30.565.10">
    <property type="entry name" value="Histidine kinase-like ATPase, C-terminal domain"/>
    <property type="match status" value="1"/>
</dbReference>
<dbReference type="InterPro" id="IPR005467">
    <property type="entry name" value="His_kinase_dom"/>
</dbReference>
<feature type="transmembrane region" description="Helical" evidence="4">
    <location>
        <begin position="163"/>
        <end position="182"/>
    </location>
</feature>